<protein>
    <recommendedName>
        <fullName evidence="2">DUF7032 domain-containing protein</fullName>
    </recommendedName>
</protein>
<dbReference type="EMBL" id="CM035406">
    <property type="protein sequence ID" value="KAH7446214.1"/>
    <property type="molecule type" value="Genomic_DNA"/>
</dbReference>
<dbReference type="InterPro" id="IPR000225">
    <property type="entry name" value="Armadillo"/>
</dbReference>
<accession>A0A8T2VKU1</accession>
<dbReference type="Pfam" id="PF23005">
    <property type="entry name" value="DUF7032"/>
    <property type="match status" value="1"/>
</dbReference>
<proteinExistence type="predicted"/>
<dbReference type="AlphaFoldDB" id="A0A8T2VKU1"/>
<sequence length="571" mass="62665">MAALVVNSSSDLELIRTVQELCTRLLARAALVQSFKGRWMVICSRVQRMSETLDCLTSSALLEKYFSHLRSSMSQIVSSLEEGMVLAQKSIEMNYGGKLLMQSNLDSLATKLDIHLRDLEVVKGGIRQRERAIAITTTTTTGELNRYPNRQRDSKRDQVWDMFTKLRIGSTEVKKATLETMIQYMREDEKAVLLVGFDGDLPRLIHLLDSNSQAVRERAAHAISILAVPEDFKKSLVADGAHPPLIRILDSGTLFAKEKAVFTLLELTYISENAHAVASHGGIPLLVKVCWHGTPNATAFAAGTLRNLATNEHLRRPLYEEGAVEALISLVKSGTAEARDQAAEALQYLAVGKDDKIRIAIGKHGGIQCLLMYLRQASSLKSQEIAVRTLSNLAASAINAKALVSAGFVNQLTEFLRTGSPTIQRAAAAGICSLSSYIDLKKQVGEAGCIAPLTRMLEARDSSEQEIAAQALSTLLLVNSNRKEFCKEEKGIARLVQLLDPRNQSIAKRFPMSALLALSGSSTYRKRIMSAGARPHLEKLAEMNVVGAKKTLDKIGGNKLLNIFSRLKDRI</sequence>
<evidence type="ECO:0000259" key="2">
    <source>
        <dbReference type="Pfam" id="PF23005"/>
    </source>
</evidence>
<dbReference type="InterPro" id="IPR054296">
    <property type="entry name" value="DUF7032"/>
</dbReference>
<organism evidence="3 4">
    <name type="scientific">Ceratopteris richardii</name>
    <name type="common">Triangle waterfern</name>
    <dbReference type="NCBI Taxonomy" id="49495"/>
    <lineage>
        <taxon>Eukaryota</taxon>
        <taxon>Viridiplantae</taxon>
        <taxon>Streptophyta</taxon>
        <taxon>Embryophyta</taxon>
        <taxon>Tracheophyta</taxon>
        <taxon>Polypodiopsida</taxon>
        <taxon>Polypodiidae</taxon>
        <taxon>Polypodiales</taxon>
        <taxon>Pteridineae</taxon>
        <taxon>Pteridaceae</taxon>
        <taxon>Parkerioideae</taxon>
        <taxon>Ceratopteris</taxon>
    </lineage>
</organism>
<evidence type="ECO:0000313" key="4">
    <source>
        <dbReference type="Proteomes" id="UP000825935"/>
    </source>
</evidence>
<dbReference type="Proteomes" id="UP000825935">
    <property type="component" value="Chromosome 1"/>
</dbReference>
<feature type="domain" description="DUF7032" evidence="2">
    <location>
        <begin position="17"/>
        <end position="122"/>
    </location>
</feature>
<feature type="repeat" description="ARM" evidence="1">
    <location>
        <begin position="365"/>
        <end position="408"/>
    </location>
</feature>
<dbReference type="PROSITE" id="PS50176">
    <property type="entry name" value="ARM_REPEAT"/>
    <property type="match status" value="3"/>
</dbReference>
<name>A0A8T2VKU1_CERRI</name>
<dbReference type="PANTHER" id="PTHR46043:SF13">
    <property type="entry name" value="ARM REPEAT SUPERFAMILY PROTEIN"/>
    <property type="match status" value="1"/>
</dbReference>
<keyword evidence="4" id="KW-1185">Reference proteome</keyword>
<dbReference type="InterPro" id="IPR016024">
    <property type="entry name" value="ARM-type_fold"/>
</dbReference>
<dbReference type="Pfam" id="PF00514">
    <property type="entry name" value="Arm"/>
    <property type="match status" value="1"/>
</dbReference>
<evidence type="ECO:0000313" key="3">
    <source>
        <dbReference type="EMBL" id="KAH7446213.1"/>
    </source>
</evidence>
<dbReference type="OrthoDB" id="7537227at2759"/>
<dbReference type="EMBL" id="CM035406">
    <property type="protein sequence ID" value="KAH7446213.1"/>
    <property type="molecule type" value="Genomic_DNA"/>
</dbReference>
<gene>
    <name evidence="3" type="ORF">KP509_01G045600</name>
</gene>
<dbReference type="Gene3D" id="1.25.10.10">
    <property type="entry name" value="Leucine-rich Repeat Variant"/>
    <property type="match status" value="2"/>
</dbReference>
<evidence type="ECO:0000256" key="1">
    <source>
        <dbReference type="PROSITE-ProRule" id="PRU00259"/>
    </source>
</evidence>
<dbReference type="InterPro" id="IPR011989">
    <property type="entry name" value="ARM-like"/>
</dbReference>
<dbReference type="SMART" id="SM00185">
    <property type="entry name" value="ARM"/>
    <property type="match status" value="6"/>
</dbReference>
<feature type="repeat" description="ARM" evidence="1">
    <location>
        <begin position="199"/>
        <end position="241"/>
    </location>
</feature>
<dbReference type="SUPFAM" id="SSF48371">
    <property type="entry name" value="ARM repeat"/>
    <property type="match status" value="1"/>
</dbReference>
<comment type="caution">
    <text evidence="3">The sequence shown here is derived from an EMBL/GenBank/DDBJ whole genome shotgun (WGS) entry which is preliminary data.</text>
</comment>
<dbReference type="PANTHER" id="PTHR46043">
    <property type="entry name" value="ARM REPEAT SUPERFAMILY PROTEIN"/>
    <property type="match status" value="1"/>
</dbReference>
<feature type="repeat" description="ARM" evidence="1">
    <location>
        <begin position="281"/>
        <end position="323"/>
    </location>
</feature>
<reference evidence="3" key="1">
    <citation type="submission" date="2021-08" db="EMBL/GenBank/DDBJ databases">
        <title>WGS assembly of Ceratopteris richardii.</title>
        <authorList>
            <person name="Marchant D.B."/>
            <person name="Chen G."/>
            <person name="Jenkins J."/>
            <person name="Shu S."/>
            <person name="Leebens-Mack J."/>
            <person name="Grimwood J."/>
            <person name="Schmutz J."/>
            <person name="Soltis P."/>
            <person name="Soltis D."/>
            <person name="Chen Z.-H."/>
        </authorList>
    </citation>
    <scope>NUCLEOTIDE SEQUENCE</scope>
    <source>
        <strain evidence="3">Whitten #5841</strain>
        <tissue evidence="3">Leaf</tissue>
    </source>
</reference>